<dbReference type="RefSeq" id="WP_290280353.1">
    <property type="nucleotide sequence ID" value="NZ_JAUFQI010000001.1"/>
</dbReference>
<feature type="domain" description="Smf/DprA SLOG" evidence="2">
    <location>
        <begin position="83"/>
        <end position="290"/>
    </location>
</feature>
<dbReference type="EMBL" id="JBHRYN010000007">
    <property type="protein sequence ID" value="MFC3700952.1"/>
    <property type="molecule type" value="Genomic_DNA"/>
</dbReference>
<dbReference type="Gene3D" id="1.10.10.10">
    <property type="entry name" value="Winged helix-like DNA-binding domain superfamily/Winged helix DNA-binding domain"/>
    <property type="match status" value="1"/>
</dbReference>
<evidence type="ECO:0000256" key="1">
    <source>
        <dbReference type="ARBA" id="ARBA00006525"/>
    </source>
</evidence>
<dbReference type="InterPro" id="IPR003488">
    <property type="entry name" value="DprA"/>
</dbReference>
<comment type="similarity">
    <text evidence="1">Belongs to the DprA/Smf family.</text>
</comment>
<dbReference type="Proteomes" id="UP001595710">
    <property type="component" value="Unassembled WGS sequence"/>
</dbReference>
<dbReference type="InterPro" id="IPR036388">
    <property type="entry name" value="WH-like_DNA-bd_sf"/>
</dbReference>
<sequence length="363" mass="39730">MNKDTLAWLRWVLVPGLGVKRSHELLAHIDSPSSLFLHPDRWPLPDSIKAVLKQMAHLGEQHPVHRRAMDQLVWQAENDNHHLIALPDDAYPSLLAEIHDAPLMLWVQGQPTLLSSQQIGIVGSRSASPNARNHAKSLAKKLCRHQKTITSGGASGIDKACHEGALEAQGHTIAVFGCGIDQIYPKSHRALFGEIARSGALVSEHPLGTIPKPGHFPRRNRIISGLSESIVVVEAALKSGSLVTAQHALEQGRDVYAMPGDVLNPNSAGCHQLIRDGAYLLTDAQDMLEFGHQNQVEIPELPSHLNPVQLRIIEQLKRAHLPIEGLSHELSIAAHQLLEPLLELELEGLIEQHPGGYVYSGFA</sequence>
<dbReference type="Gene3D" id="3.40.50.450">
    <property type="match status" value="1"/>
</dbReference>
<keyword evidence="5" id="KW-1185">Reference proteome</keyword>
<dbReference type="InterPro" id="IPR057666">
    <property type="entry name" value="DrpA_SLOG"/>
</dbReference>
<reference evidence="5" key="1">
    <citation type="journal article" date="2019" name="Int. J. Syst. Evol. Microbiol.">
        <title>The Global Catalogue of Microorganisms (GCM) 10K type strain sequencing project: providing services to taxonomists for standard genome sequencing and annotation.</title>
        <authorList>
            <consortium name="The Broad Institute Genomics Platform"/>
            <consortium name="The Broad Institute Genome Sequencing Center for Infectious Disease"/>
            <person name="Wu L."/>
            <person name="Ma J."/>
        </authorList>
    </citation>
    <scope>NUCLEOTIDE SEQUENCE [LARGE SCALE GENOMIC DNA]</scope>
    <source>
        <strain evidence="5">CECT 8288</strain>
    </source>
</reference>
<name>A0ABV7WPI6_9GAMM</name>
<accession>A0ABV7WPI6</accession>
<protein>
    <submittedName>
        <fullName evidence="4">DNA-processing protein DprA</fullName>
    </submittedName>
</protein>
<dbReference type="SUPFAM" id="SSF102405">
    <property type="entry name" value="MCP/YpsA-like"/>
    <property type="match status" value="1"/>
</dbReference>
<organism evidence="4 5">
    <name type="scientific">Reinekea marina</name>
    <dbReference type="NCBI Taxonomy" id="1310421"/>
    <lineage>
        <taxon>Bacteria</taxon>
        <taxon>Pseudomonadati</taxon>
        <taxon>Pseudomonadota</taxon>
        <taxon>Gammaproteobacteria</taxon>
        <taxon>Oceanospirillales</taxon>
        <taxon>Saccharospirillaceae</taxon>
        <taxon>Reinekea</taxon>
    </lineage>
</organism>
<dbReference type="Pfam" id="PF02481">
    <property type="entry name" value="DNA_processg_A"/>
    <property type="match status" value="1"/>
</dbReference>
<evidence type="ECO:0000313" key="4">
    <source>
        <dbReference type="EMBL" id="MFC3700952.1"/>
    </source>
</evidence>
<proteinExistence type="inferred from homology"/>
<dbReference type="NCBIfam" id="TIGR00732">
    <property type="entry name" value="dprA"/>
    <property type="match status" value="1"/>
</dbReference>
<evidence type="ECO:0000259" key="3">
    <source>
        <dbReference type="Pfam" id="PF17782"/>
    </source>
</evidence>
<evidence type="ECO:0000259" key="2">
    <source>
        <dbReference type="Pfam" id="PF02481"/>
    </source>
</evidence>
<dbReference type="InterPro" id="IPR041614">
    <property type="entry name" value="DprA_WH"/>
</dbReference>
<dbReference type="PANTHER" id="PTHR43022:SF1">
    <property type="entry name" value="PROTEIN SMF"/>
    <property type="match status" value="1"/>
</dbReference>
<evidence type="ECO:0000313" key="5">
    <source>
        <dbReference type="Proteomes" id="UP001595710"/>
    </source>
</evidence>
<dbReference type="PANTHER" id="PTHR43022">
    <property type="entry name" value="PROTEIN SMF"/>
    <property type="match status" value="1"/>
</dbReference>
<dbReference type="Pfam" id="PF17782">
    <property type="entry name" value="WHD_DprA"/>
    <property type="match status" value="1"/>
</dbReference>
<gene>
    <name evidence="4" type="primary">dprA</name>
    <name evidence="4" type="ORF">ACFOND_04795</name>
</gene>
<comment type="caution">
    <text evidence="4">The sequence shown here is derived from an EMBL/GenBank/DDBJ whole genome shotgun (WGS) entry which is preliminary data.</text>
</comment>
<feature type="domain" description="DprA winged helix" evidence="3">
    <location>
        <begin position="301"/>
        <end position="356"/>
    </location>
</feature>